<keyword evidence="7 15" id="KW-1133">Transmembrane helix</keyword>
<evidence type="ECO:0000256" key="8">
    <source>
        <dbReference type="ARBA" id="ARBA00023002"/>
    </source>
</evidence>
<evidence type="ECO:0000256" key="10">
    <source>
        <dbReference type="ARBA" id="ARBA00023033"/>
    </source>
</evidence>
<evidence type="ECO:0000256" key="6">
    <source>
        <dbReference type="ARBA" id="ARBA00022723"/>
    </source>
</evidence>
<evidence type="ECO:0000256" key="2">
    <source>
        <dbReference type="ARBA" id="ARBA00004370"/>
    </source>
</evidence>
<keyword evidence="9 12" id="KW-0408">Iron</keyword>
<dbReference type="PROSITE" id="PS00086">
    <property type="entry name" value="CYTOCHROME_P450"/>
    <property type="match status" value="1"/>
</dbReference>
<keyword evidence="6 12" id="KW-0479">Metal-binding</keyword>
<dbReference type="GO" id="GO:0016709">
    <property type="term" value="F:oxidoreductase activity, acting on paired donors, with incorporation or reduction of molecular oxygen, NAD(P)H as one donor, and incorporation of one atom of oxygen"/>
    <property type="evidence" value="ECO:0007669"/>
    <property type="project" value="UniProtKB-ARBA"/>
</dbReference>
<comment type="subcellular location">
    <subcellularLocation>
        <location evidence="2">Membrane</location>
    </subcellularLocation>
</comment>
<dbReference type="Pfam" id="PF00067">
    <property type="entry name" value="p450"/>
    <property type="match status" value="1"/>
</dbReference>
<organism evidence="16 17">
    <name type="scientific">Durio zibethinus</name>
    <name type="common">Durian</name>
    <dbReference type="NCBI Taxonomy" id="66656"/>
    <lineage>
        <taxon>Eukaryota</taxon>
        <taxon>Viridiplantae</taxon>
        <taxon>Streptophyta</taxon>
        <taxon>Embryophyta</taxon>
        <taxon>Tracheophyta</taxon>
        <taxon>Spermatophyta</taxon>
        <taxon>Magnoliopsida</taxon>
        <taxon>eudicotyledons</taxon>
        <taxon>Gunneridae</taxon>
        <taxon>Pentapetalae</taxon>
        <taxon>rosids</taxon>
        <taxon>malvids</taxon>
        <taxon>Malvales</taxon>
        <taxon>Malvaceae</taxon>
        <taxon>Helicteroideae</taxon>
        <taxon>Durio</taxon>
    </lineage>
</organism>
<dbReference type="InterPro" id="IPR050651">
    <property type="entry name" value="Plant_Cytochrome_P450_Monoox"/>
</dbReference>
<evidence type="ECO:0000256" key="1">
    <source>
        <dbReference type="ARBA" id="ARBA00001971"/>
    </source>
</evidence>
<evidence type="ECO:0000256" key="4">
    <source>
        <dbReference type="ARBA" id="ARBA00022617"/>
    </source>
</evidence>
<evidence type="ECO:0000256" key="15">
    <source>
        <dbReference type="SAM" id="Phobius"/>
    </source>
</evidence>
<dbReference type="PANTHER" id="PTHR47947:SF26">
    <property type="entry name" value="CYTOCHROME P450"/>
    <property type="match status" value="1"/>
</dbReference>
<dbReference type="CDD" id="cd20654">
    <property type="entry name" value="CYP82"/>
    <property type="match status" value="1"/>
</dbReference>
<evidence type="ECO:0000256" key="5">
    <source>
        <dbReference type="ARBA" id="ARBA00022692"/>
    </source>
</evidence>
<keyword evidence="14" id="KW-0175">Coiled coil</keyword>
<dbReference type="InterPro" id="IPR002401">
    <property type="entry name" value="Cyt_P450_E_grp-I"/>
</dbReference>
<dbReference type="GO" id="GO:0016020">
    <property type="term" value="C:membrane"/>
    <property type="evidence" value="ECO:0007669"/>
    <property type="project" value="UniProtKB-SubCell"/>
</dbReference>
<proteinExistence type="inferred from homology"/>
<evidence type="ECO:0000256" key="9">
    <source>
        <dbReference type="ARBA" id="ARBA00023004"/>
    </source>
</evidence>
<dbReference type="PRINTS" id="PR00385">
    <property type="entry name" value="P450"/>
</dbReference>
<feature type="transmembrane region" description="Helical" evidence="15">
    <location>
        <begin position="6"/>
        <end position="27"/>
    </location>
</feature>
<evidence type="ECO:0000256" key="11">
    <source>
        <dbReference type="ARBA" id="ARBA00023136"/>
    </source>
</evidence>
<evidence type="ECO:0000313" key="16">
    <source>
        <dbReference type="Proteomes" id="UP000515121"/>
    </source>
</evidence>
<feature type="coiled-coil region" evidence="14">
    <location>
        <begin position="252"/>
        <end position="279"/>
    </location>
</feature>
<dbReference type="Gene3D" id="1.10.630.10">
    <property type="entry name" value="Cytochrome P450"/>
    <property type="match status" value="1"/>
</dbReference>
<dbReference type="GeneID" id="111312655"/>
<dbReference type="InterPro" id="IPR001128">
    <property type="entry name" value="Cyt_P450"/>
</dbReference>
<dbReference type="KEGG" id="dzi:111312655"/>
<keyword evidence="16" id="KW-1185">Reference proteome</keyword>
<evidence type="ECO:0000256" key="13">
    <source>
        <dbReference type="RuleBase" id="RU000461"/>
    </source>
</evidence>
<dbReference type="PANTHER" id="PTHR47947">
    <property type="entry name" value="CYTOCHROME P450 82C3-RELATED"/>
    <property type="match status" value="1"/>
</dbReference>
<dbReference type="InterPro" id="IPR036396">
    <property type="entry name" value="Cyt_P450_sf"/>
</dbReference>
<keyword evidence="11 15" id="KW-0472">Membrane</keyword>
<accession>A0A6P6AVJ7</accession>
<dbReference type="FunFam" id="1.10.630.10:FF:000026">
    <property type="entry name" value="Cytochrome P450 82C4"/>
    <property type="match status" value="1"/>
</dbReference>
<sequence length="529" mass="59687">MEALFLNSVIAIATIFALFFFLFTSAFSKKSFSKKIKAPEVSGARPFLGHLHLLGGRKPAYITLGDLADTYGPIFTIRLGIKPALVISSWEIAKECFTTNDKAFVNRPRSLAAELLGYNYAMFGFSPYGPYWRHVRKIATLELLSNHRLEKLKHIRESEIRTFIKQLYELVVKGGRNNNSSEKVVVEMKKSFWTLNINTVFKMVIGKRYSEVENSHGKEENERRRKAVRALFELTGTFTVADSLPFLRWLDLGGHEKAMKKTAKELDQLLEECLEEHKQKINSSGKMDGEHDNFMDMMLSLLVDAADLSSYDADTINKATCMAIILGGTDTTTVTITWAISLLLNHRDILKKAQHELDTYVGKDRLVQESDIKNLVYLQAVVEETMRLYPAAPLSVPHESIEDCITGGYYIPAGTRLLINLSKLQRDPKVWSNPDEFQPERFLTTHKDVDVRGQNYELIPFGSGRRICPGISFAVQVLQLSLVNLLQAFEITTPLDQPVDMVGGAGLTNLKATPLEVILTPRLPPHLYE</sequence>
<keyword evidence="4 12" id="KW-0349">Heme</keyword>
<comment type="cofactor">
    <cofactor evidence="1 12">
        <name>heme</name>
        <dbReference type="ChEBI" id="CHEBI:30413"/>
    </cofactor>
</comment>
<keyword evidence="8 13" id="KW-0560">Oxidoreductase</keyword>
<keyword evidence="5 15" id="KW-0812">Transmembrane</keyword>
<evidence type="ECO:0000313" key="17">
    <source>
        <dbReference type="RefSeq" id="XP_022768843.1"/>
    </source>
</evidence>
<feature type="binding site" description="axial binding residue" evidence="12">
    <location>
        <position position="468"/>
    </location>
    <ligand>
        <name>heme</name>
        <dbReference type="ChEBI" id="CHEBI:30413"/>
    </ligand>
    <ligandPart>
        <name>Fe</name>
        <dbReference type="ChEBI" id="CHEBI:18248"/>
    </ligandPart>
</feature>
<comment type="similarity">
    <text evidence="3 13">Belongs to the cytochrome P450 family.</text>
</comment>
<evidence type="ECO:0000256" key="12">
    <source>
        <dbReference type="PIRSR" id="PIRSR602401-1"/>
    </source>
</evidence>
<dbReference type="GO" id="GO:0005506">
    <property type="term" value="F:iron ion binding"/>
    <property type="evidence" value="ECO:0007669"/>
    <property type="project" value="InterPro"/>
</dbReference>
<evidence type="ECO:0000256" key="3">
    <source>
        <dbReference type="ARBA" id="ARBA00010617"/>
    </source>
</evidence>
<gene>
    <name evidence="17" type="primary">LOC111312655</name>
</gene>
<evidence type="ECO:0000256" key="7">
    <source>
        <dbReference type="ARBA" id="ARBA00022989"/>
    </source>
</evidence>
<dbReference type="AlphaFoldDB" id="A0A6P6AVJ7"/>
<name>A0A6P6AVJ7_DURZI</name>
<dbReference type="RefSeq" id="XP_022768843.1">
    <property type="nucleotide sequence ID" value="XM_022913108.1"/>
</dbReference>
<dbReference type="SUPFAM" id="SSF48264">
    <property type="entry name" value="Cytochrome P450"/>
    <property type="match status" value="1"/>
</dbReference>
<dbReference type="GO" id="GO:0020037">
    <property type="term" value="F:heme binding"/>
    <property type="evidence" value="ECO:0007669"/>
    <property type="project" value="InterPro"/>
</dbReference>
<keyword evidence="10 13" id="KW-0503">Monooxygenase</keyword>
<reference evidence="17" key="1">
    <citation type="submission" date="2025-08" db="UniProtKB">
        <authorList>
            <consortium name="RefSeq"/>
        </authorList>
    </citation>
    <scope>IDENTIFICATION</scope>
    <source>
        <tissue evidence="17">Fruit stalk</tissue>
    </source>
</reference>
<dbReference type="InterPro" id="IPR017972">
    <property type="entry name" value="Cyt_P450_CS"/>
</dbReference>
<dbReference type="Proteomes" id="UP000515121">
    <property type="component" value="Unplaced"/>
</dbReference>
<dbReference type="PRINTS" id="PR00463">
    <property type="entry name" value="EP450I"/>
</dbReference>
<dbReference type="OrthoDB" id="2789670at2759"/>
<protein>
    <submittedName>
        <fullName evidence="17">Cytochrome P450 CYP82D47-like</fullName>
    </submittedName>
</protein>
<evidence type="ECO:0000256" key="14">
    <source>
        <dbReference type="SAM" id="Coils"/>
    </source>
</evidence>